<name>A0A4Y2R1V2_ARAVE</name>
<gene>
    <name evidence="1" type="ORF">AVEN_176638_1</name>
</gene>
<accession>A0A4Y2R1V2</accession>
<reference evidence="1 2" key="1">
    <citation type="journal article" date="2019" name="Sci. Rep.">
        <title>Orb-weaving spider Araneus ventricosus genome elucidates the spidroin gene catalogue.</title>
        <authorList>
            <person name="Kono N."/>
            <person name="Nakamura H."/>
            <person name="Ohtoshi R."/>
            <person name="Moran D.A.P."/>
            <person name="Shinohara A."/>
            <person name="Yoshida Y."/>
            <person name="Fujiwara M."/>
            <person name="Mori M."/>
            <person name="Tomita M."/>
            <person name="Arakawa K."/>
        </authorList>
    </citation>
    <scope>NUCLEOTIDE SEQUENCE [LARGE SCALE GENOMIC DNA]</scope>
</reference>
<dbReference type="EMBL" id="BGPR01015457">
    <property type="protein sequence ID" value="GBN69305.1"/>
    <property type="molecule type" value="Genomic_DNA"/>
</dbReference>
<keyword evidence="2" id="KW-1185">Reference proteome</keyword>
<evidence type="ECO:0000313" key="1">
    <source>
        <dbReference type="EMBL" id="GBN69305.1"/>
    </source>
</evidence>
<protein>
    <submittedName>
        <fullName evidence="1">Uncharacterized protein</fullName>
    </submittedName>
</protein>
<dbReference type="AlphaFoldDB" id="A0A4Y2R1V2"/>
<comment type="caution">
    <text evidence="1">The sequence shown here is derived from an EMBL/GenBank/DDBJ whole genome shotgun (WGS) entry which is preliminary data.</text>
</comment>
<organism evidence="1 2">
    <name type="scientific">Araneus ventricosus</name>
    <name type="common">Orbweaver spider</name>
    <name type="synonym">Epeira ventricosa</name>
    <dbReference type="NCBI Taxonomy" id="182803"/>
    <lineage>
        <taxon>Eukaryota</taxon>
        <taxon>Metazoa</taxon>
        <taxon>Ecdysozoa</taxon>
        <taxon>Arthropoda</taxon>
        <taxon>Chelicerata</taxon>
        <taxon>Arachnida</taxon>
        <taxon>Araneae</taxon>
        <taxon>Araneomorphae</taxon>
        <taxon>Entelegynae</taxon>
        <taxon>Araneoidea</taxon>
        <taxon>Araneidae</taxon>
        <taxon>Araneus</taxon>
    </lineage>
</organism>
<dbReference type="Proteomes" id="UP000499080">
    <property type="component" value="Unassembled WGS sequence"/>
</dbReference>
<proteinExistence type="predicted"/>
<evidence type="ECO:0000313" key="2">
    <source>
        <dbReference type="Proteomes" id="UP000499080"/>
    </source>
</evidence>
<dbReference type="OrthoDB" id="6753017at2759"/>
<sequence>MKIAGGVTQGRGIADSTLSRWVSPCSINMKVSEVLEDFCEKNFVSSEHVEFSPSRESQDDSDLVKLFNWLLLHNPLNVSCRKHLLIDIVSGLLANDKVNCDNAKR</sequence>